<dbReference type="WBParaSite" id="MBELARI_LOCUS14131">
    <property type="protein sequence ID" value="MBELARI_LOCUS14131"/>
    <property type="gene ID" value="MBELARI_LOCUS14131"/>
</dbReference>
<evidence type="ECO:0000313" key="2">
    <source>
        <dbReference type="Proteomes" id="UP000887575"/>
    </source>
</evidence>
<evidence type="ECO:0000256" key="1">
    <source>
        <dbReference type="SAM" id="MobiDB-lite"/>
    </source>
</evidence>
<reference evidence="3" key="1">
    <citation type="submission" date="2024-02" db="UniProtKB">
        <authorList>
            <consortium name="WormBaseParasite"/>
        </authorList>
    </citation>
    <scope>IDENTIFICATION</scope>
</reference>
<sequence>MFRKSWRQSQPHWDFPNPPPVKGLRRVNTAEMIENRLDDEIHETGYQQRDPEKGYAQKNDELKLMRQSPGSSLAEVIRQSIRKSSLMSLEDSTSSSASINGITSSMASVSGVSDGRKSRFQIEQRNNSAIGHYHSAIEMKLVTPVGSITSGQRQTSLHRLSQVPGLTTALGLSSNVRKSEPNNNGRDYGICLMKEMETPGIRLRSSINPYEKFEKTKSPMISDDSLLV</sequence>
<accession>A0AAF3J3M3</accession>
<protein>
    <submittedName>
        <fullName evidence="3">Uncharacterized protein</fullName>
    </submittedName>
</protein>
<name>A0AAF3J3M3_9BILA</name>
<organism evidence="2 3">
    <name type="scientific">Mesorhabditis belari</name>
    <dbReference type="NCBI Taxonomy" id="2138241"/>
    <lineage>
        <taxon>Eukaryota</taxon>
        <taxon>Metazoa</taxon>
        <taxon>Ecdysozoa</taxon>
        <taxon>Nematoda</taxon>
        <taxon>Chromadorea</taxon>
        <taxon>Rhabditida</taxon>
        <taxon>Rhabditina</taxon>
        <taxon>Rhabditomorpha</taxon>
        <taxon>Rhabditoidea</taxon>
        <taxon>Rhabditidae</taxon>
        <taxon>Mesorhabditinae</taxon>
        <taxon>Mesorhabditis</taxon>
    </lineage>
</organism>
<evidence type="ECO:0000313" key="3">
    <source>
        <dbReference type="WBParaSite" id="MBELARI_LOCUS14131"/>
    </source>
</evidence>
<dbReference type="AlphaFoldDB" id="A0AAF3J3M3"/>
<dbReference type="Proteomes" id="UP000887575">
    <property type="component" value="Unassembled WGS sequence"/>
</dbReference>
<feature type="region of interest" description="Disordered" evidence="1">
    <location>
        <begin position="1"/>
        <end position="22"/>
    </location>
</feature>
<proteinExistence type="predicted"/>
<keyword evidence="2" id="KW-1185">Reference proteome</keyword>